<feature type="region of interest" description="Disordered" evidence="1">
    <location>
        <begin position="442"/>
        <end position="461"/>
    </location>
</feature>
<name>A0A0E9LW95_9BACT</name>
<gene>
    <name evidence="2" type="ORF">JCM15548_11561</name>
</gene>
<dbReference type="Gene3D" id="3.30.1920.20">
    <property type="match status" value="1"/>
</dbReference>
<keyword evidence="3" id="KW-1185">Reference proteome</keyword>
<sequence length="461" mass="51712">MLVFLVFAVNSVVLMGQDRLDHPSKMYQAENGKLFVNKHQPMYLFIGNAPASTENMHRLESHETPQYSNPFYFDTEGLNTIRTPSQVDTITKKMVYPVADIVFDVYADGMAPVTKVSWSKADRHVDNGSVFYRKGLKVSLEAADQMSGVEQIYISKNGAPFLACTDTLRFDAEGDYELKVYAVDHVGNAEDVQSYQFTIDATPPVANWSLEGNVHGKAASGDSKIVIAAKDTRSGLKQIRYQINDQPVHVYKDGIDLSVLPTGEYALKYWAEDHVGNVFEGNDVGASVLAFVVDRTPPTASSLVLGDQFMGEVLYVSPRSQLQLSARDTVSGIHNIIYGYSQRFMDEIYERPFRLEEKQGLQTVWFQALDMVSNRSVIEKITVFMDNEAPMSRIEFDGPRFFTRDTLFISSETSILLKSEDPDSGVDQMAYRINEGSYQNGSRFKLAKGDGMPLHSKQQIR</sequence>
<dbReference type="EMBL" id="BAZW01000008">
    <property type="protein sequence ID" value="GAO29381.1"/>
    <property type="molecule type" value="Genomic_DNA"/>
</dbReference>
<dbReference type="NCBIfam" id="NF047446">
    <property type="entry name" value="barrel_OmpL47"/>
    <property type="match status" value="1"/>
</dbReference>
<evidence type="ECO:0008006" key="4">
    <source>
        <dbReference type="Google" id="ProtNLM"/>
    </source>
</evidence>
<proteinExistence type="predicted"/>
<evidence type="ECO:0000256" key="1">
    <source>
        <dbReference type="SAM" id="MobiDB-lite"/>
    </source>
</evidence>
<organism evidence="2 3">
    <name type="scientific">Geofilum rubicundum JCM 15548</name>
    <dbReference type="NCBI Taxonomy" id="1236989"/>
    <lineage>
        <taxon>Bacteria</taxon>
        <taxon>Pseudomonadati</taxon>
        <taxon>Bacteroidota</taxon>
        <taxon>Bacteroidia</taxon>
        <taxon>Marinilabiliales</taxon>
        <taxon>Marinilabiliaceae</taxon>
        <taxon>Geofilum</taxon>
    </lineage>
</organism>
<accession>A0A0E9LW95</accession>
<dbReference type="InterPro" id="IPR058094">
    <property type="entry name" value="Ig-like_OmpL47-like"/>
</dbReference>
<dbReference type="AlphaFoldDB" id="A0A0E9LW95"/>
<reference evidence="2 3" key="1">
    <citation type="journal article" date="2015" name="Microbes Environ.">
        <title>Distribution and evolution of nitrogen fixation genes in the phylum bacteroidetes.</title>
        <authorList>
            <person name="Inoue J."/>
            <person name="Oshima K."/>
            <person name="Suda W."/>
            <person name="Sakamoto M."/>
            <person name="Iino T."/>
            <person name="Noda S."/>
            <person name="Hongoh Y."/>
            <person name="Hattori M."/>
            <person name="Ohkuma M."/>
        </authorList>
    </citation>
    <scope>NUCLEOTIDE SEQUENCE [LARGE SCALE GENOMIC DNA]</scope>
    <source>
        <strain evidence="2">JCM 15548</strain>
    </source>
</reference>
<evidence type="ECO:0000313" key="2">
    <source>
        <dbReference type="EMBL" id="GAO29381.1"/>
    </source>
</evidence>
<comment type="caution">
    <text evidence="2">The sequence shown here is derived from an EMBL/GenBank/DDBJ whole genome shotgun (WGS) entry which is preliminary data.</text>
</comment>
<dbReference type="STRING" id="1236989.JCM15548_11561"/>
<dbReference type="Proteomes" id="UP000032900">
    <property type="component" value="Unassembled WGS sequence"/>
</dbReference>
<evidence type="ECO:0000313" key="3">
    <source>
        <dbReference type="Proteomes" id="UP000032900"/>
    </source>
</evidence>
<protein>
    <recommendedName>
        <fullName evidence="4">Ig-like domain-containing protein</fullName>
    </recommendedName>
</protein>